<evidence type="ECO:0000313" key="3">
    <source>
        <dbReference type="Proteomes" id="UP000683246"/>
    </source>
</evidence>
<gene>
    <name evidence="2" type="ORF">HZI73_14970</name>
</gene>
<dbReference type="AlphaFoldDB" id="A0A8J8MKT1"/>
<keyword evidence="3" id="KW-1185">Reference proteome</keyword>
<feature type="transmembrane region" description="Helical" evidence="1">
    <location>
        <begin position="81"/>
        <end position="101"/>
    </location>
</feature>
<evidence type="ECO:0000256" key="1">
    <source>
        <dbReference type="SAM" id="Phobius"/>
    </source>
</evidence>
<keyword evidence="1" id="KW-0472">Membrane</keyword>
<feature type="transmembrane region" description="Helical" evidence="1">
    <location>
        <begin position="107"/>
        <end position="128"/>
    </location>
</feature>
<dbReference type="EMBL" id="CP058649">
    <property type="protein sequence ID" value="QUI23505.1"/>
    <property type="molecule type" value="Genomic_DNA"/>
</dbReference>
<protein>
    <submittedName>
        <fullName evidence="2">Uncharacterized protein</fullName>
    </submittedName>
</protein>
<dbReference type="Pfam" id="PF20122">
    <property type="entry name" value="DUF6512"/>
    <property type="match status" value="1"/>
</dbReference>
<dbReference type="KEGG" id="vpy:HZI73_14970"/>
<reference evidence="2" key="1">
    <citation type="submission" date="2020-07" db="EMBL/GenBank/DDBJ databases">
        <title>Vallitalea pronyensis genome.</title>
        <authorList>
            <person name="Postec A."/>
        </authorList>
    </citation>
    <scope>NUCLEOTIDE SEQUENCE</scope>
    <source>
        <strain evidence="2">FatNI3</strain>
    </source>
</reference>
<feature type="transmembrane region" description="Helical" evidence="1">
    <location>
        <begin position="140"/>
        <end position="158"/>
    </location>
</feature>
<feature type="transmembrane region" description="Helical" evidence="1">
    <location>
        <begin position="7"/>
        <end position="29"/>
    </location>
</feature>
<dbReference type="Proteomes" id="UP000683246">
    <property type="component" value="Chromosome"/>
</dbReference>
<dbReference type="RefSeq" id="WP_212694189.1">
    <property type="nucleotide sequence ID" value="NZ_CP058649.1"/>
</dbReference>
<evidence type="ECO:0000313" key="2">
    <source>
        <dbReference type="EMBL" id="QUI23505.1"/>
    </source>
</evidence>
<name>A0A8J8MKT1_9FIRM</name>
<keyword evidence="1" id="KW-0812">Transmembrane</keyword>
<organism evidence="2 3">
    <name type="scientific">Vallitalea pronyensis</name>
    <dbReference type="NCBI Taxonomy" id="1348613"/>
    <lineage>
        <taxon>Bacteria</taxon>
        <taxon>Bacillati</taxon>
        <taxon>Bacillota</taxon>
        <taxon>Clostridia</taxon>
        <taxon>Lachnospirales</taxon>
        <taxon>Vallitaleaceae</taxon>
        <taxon>Vallitalea</taxon>
    </lineage>
</organism>
<accession>A0A8J8MKT1</accession>
<keyword evidence="1" id="KW-1133">Transmembrane helix</keyword>
<proteinExistence type="predicted"/>
<dbReference type="InterPro" id="IPR045407">
    <property type="entry name" value="DUF6512"/>
</dbReference>
<feature type="transmembrane region" description="Helical" evidence="1">
    <location>
        <begin position="49"/>
        <end position="69"/>
    </location>
</feature>
<sequence>MNSNKKVIITEVIAIVAVLLLGTLFHNLYEWTENDFLAIISPVNESKWEHIKIMFYPYLLIGAIEYLIIGKDTRNFVFGKTLGVITLIIATFGIIQLAELFTDEPSTLFHIIAYAIGIIIAQYVSYKVITDKEYNGCTRWISYVIIIIMIGIITYFTYRPLKIDFFMDQETMTYGIPEKE</sequence>